<protein>
    <recommendedName>
        <fullName evidence="2">histidine kinase</fullName>
        <ecNumber evidence="2">2.7.13.3</ecNumber>
    </recommendedName>
</protein>
<dbReference type="GO" id="GO:0000155">
    <property type="term" value="F:phosphorelay sensor kinase activity"/>
    <property type="evidence" value="ECO:0007669"/>
    <property type="project" value="InterPro"/>
</dbReference>
<evidence type="ECO:0000313" key="11">
    <source>
        <dbReference type="Proteomes" id="UP000189670"/>
    </source>
</evidence>
<evidence type="ECO:0000256" key="1">
    <source>
        <dbReference type="ARBA" id="ARBA00000085"/>
    </source>
</evidence>
<dbReference type="FunFam" id="1.10.287.130:FF:000002">
    <property type="entry name" value="Two-component osmosensing histidine kinase"/>
    <property type="match status" value="1"/>
</dbReference>
<organism evidence="10 11">
    <name type="scientific">Candidatus Magnetoglobus multicellularis str. Araruama</name>
    <dbReference type="NCBI Taxonomy" id="890399"/>
    <lineage>
        <taxon>Bacteria</taxon>
        <taxon>Pseudomonadati</taxon>
        <taxon>Thermodesulfobacteriota</taxon>
        <taxon>Desulfobacteria</taxon>
        <taxon>Desulfobacterales</taxon>
        <taxon>Desulfobacteraceae</taxon>
        <taxon>Candidatus Magnetoglobus</taxon>
    </lineage>
</organism>
<accession>A0A1V1P7A7</accession>
<evidence type="ECO:0000256" key="3">
    <source>
        <dbReference type="ARBA" id="ARBA00022553"/>
    </source>
</evidence>
<keyword evidence="7" id="KW-0067">ATP-binding</keyword>
<proteinExistence type="predicted"/>
<dbReference type="SUPFAM" id="SSF47384">
    <property type="entry name" value="Homodimeric domain of signal transducing histidine kinase"/>
    <property type="match status" value="1"/>
</dbReference>
<evidence type="ECO:0000256" key="6">
    <source>
        <dbReference type="ARBA" id="ARBA00022777"/>
    </source>
</evidence>
<keyword evidence="3" id="KW-0597">Phosphoprotein</keyword>
<dbReference type="InterPro" id="IPR036097">
    <property type="entry name" value="HisK_dim/P_sf"/>
</dbReference>
<keyword evidence="4" id="KW-0808">Transferase</keyword>
<dbReference type="InterPro" id="IPR005467">
    <property type="entry name" value="His_kinase_dom"/>
</dbReference>
<dbReference type="EC" id="2.7.13.3" evidence="2"/>
<keyword evidence="5" id="KW-0547">Nucleotide-binding</keyword>
<dbReference type="SMART" id="SM00388">
    <property type="entry name" value="HisKA"/>
    <property type="match status" value="1"/>
</dbReference>
<dbReference type="PANTHER" id="PTHR45339">
    <property type="entry name" value="HYBRID SIGNAL TRANSDUCTION HISTIDINE KINASE J"/>
    <property type="match status" value="1"/>
</dbReference>
<dbReference type="InterPro" id="IPR003661">
    <property type="entry name" value="HisK_dim/P_dom"/>
</dbReference>
<dbReference type="GO" id="GO:0005524">
    <property type="term" value="F:ATP binding"/>
    <property type="evidence" value="ECO:0007669"/>
    <property type="project" value="UniProtKB-KW"/>
</dbReference>
<dbReference type="CDD" id="cd00082">
    <property type="entry name" value="HisKA"/>
    <property type="match status" value="1"/>
</dbReference>
<comment type="caution">
    <text evidence="10">The sequence shown here is derived from an EMBL/GenBank/DDBJ whole genome shotgun (WGS) entry which is preliminary data.</text>
</comment>
<evidence type="ECO:0000256" key="2">
    <source>
        <dbReference type="ARBA" id="ARBA00012438"/>
    </source>
</evidence>
<dbReference type="PROSITE" id="PS50109">
    <property type="entry name" value="HIS_KIN"/>
    <property type="match status" value="1"/>
</dbReference>
<sequence length="236" mass="27238">MIQQDSFQYDHFYKHLDFGILIVDENFAIRYMNYWVQAKISKRQQNTTNLKALFQDGKYSYATKLIQETIKNRASRIVSQALHSYFIPLPDKRFPDGLMRQGCSIRPFKDSVTDSIVAFIQIRDDSDRVLQIKELIRANEAKSQFLANMSHEIRTPMNGVIGMTALLLETQLDDKQRDFVETIRISGDALLSIINDILDFSKIDSGKMVLENQAFELHSCIEDAVELLSAKAYEKK</sequence>
<gene>
    <name evidence="10" type="ORF">OMM_03032</name>
</gene>
<reference evidence="11" key="1">
    <citation type="submission" date="2012-11" db="EMBL/GenBank/DDBJ databases">
        <authorList>
            <person name="Lucero-Rivera Y.E."/>
            <person name="Tovar-Ramirez D."/>
        </authorList>
    </citation>
    <scope>NUCLEOTIDE SEQUENCE [LARGE SCALE GENOMIC DNA]</scope>
    <source>
        <strain evidence="11">Araruama</strain>
    </source>
</reference>
<evidence type="ECO:0000256" key="8">
    <source>
        <dbReference type="ARBA" id="ARBA00023012"/>
    </source>
</evidence>
<evidence type="ECO:0000256" key="4">
    <source>
        <dbReference type="ARBA" id="ARBA00022679"/>
    </source>
</evidence>
<evidence type="ECO:0000259" key="9">
    <source>
        <dbReference type="PROSITE" id="PS50109"/>
    </source>
</evidence>
<dbReference type="Proteomes" id="UP000189670">
    <property type="component" value="Unassembled WGS sequence"/>
</dbReference>
<comment type="catalytic activity">
    <reaction evidence="1">
        <text>ATP + protein L-histidine = ADP + protein N-phospho-L-histidine.</text>
        <dbReference type="EC" id="2.7.13.3"/>
    </reaction>
</comment>
<dbReference type="Pfam" id="PF00512">
    <property type="entry name" value="HisKA"/>
    <property type="match status" value="1"/>
</dbReference>
<dbReference type="Gene3D" id="3.30.450.20">
    <property type="entry name" value="PAS domain"/>
    <property type="match status" value="1"/>
</dbReference>
<dbReference type="AlphaFoldDB" id="A0A1V1P7A7"/>
<evidence type="ECO:0000256" key="5">
    <source>
        <dbReference type="ARBA" id="ARBA00022741"/>
    </source>
</evidence>
<evidence type="ECO:0000256" key="7">
    <source>
        <dbReference type="ARBA" id="ARBA00022840"/>
    </source>
</evidence>
<feature type="domain" description="Histidine kinase" evidence="9">
    <location>
        <begin position="148"/>
        <end position="236"/>
    </location>
</feature>
<keyword evidence="6" id="KW-0418">Kinase</keyword>
<evidence type="ECO:0000313" key="10">
    <source>
        <dbReference type="EMBL" id="ETR70721.1"/>
    </source>
</evidence>
<dbReference type="Gene3D" id="1.10.287.130">
    <property type="match status" value="1"/>
</dbReference>
<dbReference type="PANTHER" id="PTHR45339:SF1">
    <property type="entry name" value="HYBRID SIGNAL TRANSDUCTION HISTIDINE KINASE J"/>
    <property type="match status" value="1"/>
</dbReference>
<keyword evidence="8" id="KW-0902">Two-component regulatory system</keyword>
<name>A0A1V1P7A7_9BACT</name>
<dbReference type="EMBL" id="ATBP01000380">
    <property type="protein sequence ID" value="ETR70721.1"/>
    <property type="molecule type" value="Genomic_DNA"/>
</dbReference>